<dbReference type="AlphaFoldDB" id="A0A2H9T4R3"/>
<sequence length="79" mass="9292">MYSVPCLNAVAGITWGKQQWERHRYTKKRVLAEADTLRHVLNLPEIRFNRRVRKGKQIWQEFLMAGLKELHSSLTGSQN</sequence>
<reference evidence="1" key="1">
    <citation type="journal article" date="2017" name="Appl. Environ. Microbiol.">
        <title>Molecular characterization of an Endozoicomonas-like organism causing infection in king scallop Pecten maximus L.</title>
        <authorList>
            <person name="Cano I."/>
            <person name="van Aerle R."/>
            <person name="Ross S."/>
            <person name="Verner-Jeffreys D.W."/>
            <person name="Paley R.K."/>
            <person name="Rimmer G."/>
            <person name="Ryder D."/>
            <person name="Hooper P."/>
            <person name="Stone D."/>
            <person name="Feist S.W."/>
        </authorList>
    </citation>
    <scope>NUCLEOTIDE SEQUENCE</scope>
</reference>
<name>A0A2H9T4R3_9ZZZZ</name>
<gene>
    <name evidence="1" type="ORF">CI610_02870</name>
</gene>
<protein>
    <submittedName>
        <fullName evidence="1">Uncharacterized protein</fullName>
    </submittedName>
</protein>
<evidence type="ECO:0000313" key="1">
    <source>
        <dbReference type="EMBL" id="PJE78199.1"/>
    </source>
</evidence>
<comment type="caution">
    <text evidence="1">The sequence shown here is derived from an EMBL/GenBank/DDBJ whole genome shotgun (WGS) entry which is preliminary data.</text>
</comment>
<dbReference type="EMBL" id="NSIT01000235">
    <property type="protein sequence ID" value="PJE78199.1"/>
    <property type="molecule type" value="Genomic_DNA"/>
</dbReference>
<accession>A0A2H9T4R3</accession>
<organism evidence="1">
    <name type="scientific">invertebrate metagenome</name>
    <dbReference type="NCBI Taxonomy" id="1711999"/>
    <lineage>
        <taxon>unclassified sequences</taxon>
        <taxon>metagenomes</taxon>
        <taxon>organismal metagenomes</taxon>
    </lineage>
</organism>
<proteinExistence type="predicted"/>